<protein>
    <recommendedName>
        <fullName evidence="3">ATP-grasp domain-containing protein</fullName>
    </recommendedName>
</protein>
<organism evidence="1 2">
    <name type="scientific">Nesterenkonia sedimenti</name>
    <dbReference type="NCBI Taxonomy" id="1463632"/>
    <lineage>
        <taxon>Bacteria</taxon>
        <taxon>Bacillati</taxon>
        <taxon>Actinomycetota</taxon>
        <taxon>Actinomycetes</taxon>
        <taxon>Micrococcales</taxon>
        <taxon>Micrococcaceae</taxon>
        <taxon>Nesterenkonia</taxon>
    </lineage>
</organism>
<dbReference type="Gene3D" id="3.30.470.20">
    <property type="entry name" value="ATP-grasp fold, B domain"/>
    <property type="match status" value="1"/>
</dbReference>
<sequence length="351" mass="39168">MGTNIFVLGLDELNHQALKKLPGAENYTFHQLLTFDELQGGSIAVNELLEEAERRLEDFDGSIDAIVGYWDFPVTAMVPILADRYGLPSANLKGIVTVEHKYWSRVEQQRVADEEVPGFGLIDLNDEEARLPEGVNYPAWIKPIKSTSSEGAYRVTDDAELQEAVAEEREVVDRMGGGFNEVLERLELPDEIAEIGGSAAMMEEEASGSMLTVEGFSYQGEVEVYGVIDSHTYEGTSNHACMVDLGLGREPQMPAQNGEFRTAATWFLRRFEDGYIKRVPTAEEVRAIEQKYPGTTIQIDKEADRPLSGDPAEDAYSFALAEIFTAGQSEEEMIETYEKVIEELNFEIEDL</sequence>
<dbReference type="EMBL" id="JABAHY010000003">
    <property type="protein sequence ID" value="NLS09460.1"/>
    <property type="molecule type" value="Genomic_DNA"/>
</dbReference>
<evidence type="ECO:0000313" key="1">
    <source>
        <dbReference type="EMBL" id="NLS09460.1"/>
    </source>
</evidence>
<name>A0A7X8YDI4_9MICC</name>
<proteinExistence type="predicted"/>
<reference evidence="1 2" key="1">
    <citation type="submission" date="2020-04" db="EMBL/GenBank/DDBJ databases">
        <title>Nesterenkonia sp. nov., isolated from marine sediment.</title>
        <authorList>
            <person name="Zhang G."/>
        </authorList>
    </citation>
    <scope>NUCLEOTIDE SEQUENCE [LARGE SCALE GENOMIC DNA]</scope>
    <source>
        <strain evidence="1 2">MY13</strain>
    </source>
</reference>
<dbReference type="SUPFAM" id="SSF56059">
    <property type="entry name" value="Glutathione synthetase ATP-binding domain-like"/>
    <property type="match status" value="1"/>
</dbReference>
<dbReference type="AlphaFoldDB" id="A0A7X8YDI4"/>
<dbReference type="Proteomes" id="UP000523139">
    <property type="component" value="Unassembled WGS sequence"/>
</dbReference>
<evidence type="ECO:0008006" key="3">
    <source>
        <dbReference type="Google" id="ProtNLM"/>
    </source>
</evidence>
<evidence type="ECO:0000313" key="2">
    <source>
        <dbReference type="Proteomes" id="UP000523139"/>
    </source>
</evidence>
<comment type="caution">
    <text evidence="1">The sequence shown here is derived from an EMBL/GenBank/DDBJ whole genome shotgun (WGS) entry which is preliminary data.</text>
</comment>
<dbReference type="RefSeq" id="WP_168886953.1">
    <property type="nucleotide sequence ID" value="NZ_JABAHY010000003.1"/>
</dbReference>
<keyword evidence="2" id="KW-1185">Reference proteome</keyword>
<gene>
    <name evidence="1" type="ORF">HGQ17_05440</name>
</gene>
<accession>A0A7X8YDI4</accession>